<dbReference type="Proteomes" id="UP000247727">
    <property type="component" value="Unassembled WGS sequence"/>
</dbReference>
<comment type="caution">
    <text evidence="1">The sequence shown here is derived from an EMBL/GenBank/DDBJ whole genome shotgun (WGS) entry which is preliminary data.</text>
</comment>
<organism evidence="1 2">
    <name type="scientific">Rhodobacter viridis</name>
    <dbReference type="NCBI Taxonomy" id="1054202"/>
    <lineage>
        <taxon>Bacteria</taxon>
        <taxon>Pseudomonadati</taxon>
        <taxon>Pseudomonadota</taxon>
        <taxon>Alphaproteobacteria</taxon>
        <taxon>Rhodobacterales</taxon>
        <taxon>Rhodobacter group</taxon>
        <taxon>Rhodobacter</taxon>
    </lineage>
</organism>
<keyword evidence="2" id="KW-1185">Reference proteome</keyword>
<sequence length="73" mass="7874">MTVKPINPERAAYDVLNGAQALRGLAGELAGHDADTPLTAGERDHLIFVMEMMAERAELCAAHWLDNQKGEAA</sequence>
<gene>
    <name evidence="1" type="ORF">C8J30_102333</name>
</gene>
<proteinExistence type="predicted"/>
<dbReference type="EMBL" id="QJTK01000002">
    <property type="protein sequence ID" value="PYF12018.1"/>
    <property type="molecule type" value="Genomic_DNA"/>
</dbReference>
<dbReference type="RefSeq" id="WP_110804604.1">
    <property type="nucleotide sequence ID" value="NZ_QJTK01000002.1"/>
</dbReference>
<evidence type="ECO:0000313" key="2">
    <source>
        <dbReference type="Proteomes" id="UP000247727"/>
    </source>
</evidence>
<evidence type="ECO:0000313" key="1">
    <source>
        <dbReference type="EMBL" id="PYF12018.1"/>
    </source>
</evidence>
<reference evidence="1 2" key="1">
    <citation type="submission" date="2018-06" db="EMBL/GenBank/DDBJ databases">
        <title>Genomic Encyclopedia of Type Strains, Phase III (KMG-III): the genomes of soil and plant-associated and newly described type strains.</title>
        <authorList>
            <person name="Whitman W."/>
        </authorList>
    </citation>
    <scope>NUCLEOTIDE SEQUENCE [LARGE SCALE GENOMIC DNA]</scope>
    <source>
        <strain evidence="1 2">JA737</strain>
    </source>
</reference>
<accession>A0A318U4L6</accession>
<dbReference type="AlphaFoldDB" id="A0A318U4L6"/>
<name>A0A318U4L6_9RHOB</name>
<protein>
    <submittedName>
        <fullName evidence="1">Uncharacterized protein</fullName>
    </submittedName>
</protein>